<evidence type="ECO:0000313" key="3">
    <source>
        <dbReference type="Proteomes" id="UP001519310"/>
    </source>
</evidence>
<feature type="region of interest" description="Disordered" evidence="1">
    <location>
        <begin position="1"/>
        <end position="21"/>
    </location>
</feature>
<proteinExistence type="predicted"/>
<accession>A0ABS4L5G8</accession>
<gene>
    <name evidence="2" type="ORF">J2Z77_003156</name>
</gene>
<evidence type="ECO:0000313" key="2">
    <source>
        <dbReference type="EMBL" id="MBP2037355.1"/>
    </source>
</evidence>
<comment type="caution">
    <text evidence="2">The sequence shown here is derived from an EMBL/GenBank/DDBJ whole genome shotgun (WGS) entry which is preliminary data.</text>
</comment>
<dbReference type="RefSeq" id="WP_189972902.1">
    <property type="nucleotide sequence ID" value="NZ_BMVL01000014.1"/>
</dbReference>
<reference evidence="2 3" key="1">
    <citation type="submission" date="2021-03" db="EMBL/GenBank/DDBJ databases">
        <title>Genomic Encyclopedia of Type Strains, Phase IV (KMG-IV): sequencing the most valuable type-strain genomes for metagenomic binning, comparative biology and taxonomic classification.</title>
        <authorList>
            <person name="Goeker M."/>
        </authorList>
    </citation>
    <scope>NUCLEOTIDE SEQUENCE [LARGE SCALE GENOMIC DNA]</scope>
    <source>
        <strain evidence="2 3">DSM 40526</strain>
    </source>
</reference>
<dbReference type="Proteomes" id="UP001519310">
    <property type="component" value="Unassembled WGS sequence"/>
</dbReference>
<dbReference type="EMBL" id="JAGGLQ010000005">
    <property type="protein sequence ID" value="MBP2037355.1"/>
    <property type="molecule type" value="Genomic_DNA"/>
</dbReference>
<keyword evidence="3" id="KW-1185">Reference proteome</keyword>
<name>A0ABS4L5G8_STRAV</name>
<feature type="compositionally biased region" description="Polar residues" evidence="1">
    <location>
        <begin position="1"/>
        <end position="11"/>
    </location>
</feature>
<organism evidence="2 3">
    <name type="scientific">Streptomyces avidinii</name>
    <dbReference type="NCBI Taxonomy" id="1895"/>
    <lineage>
        <taxon>Bacteria</taxon>
        <taxon>Bacillati</taxon>
        <taxon>Actinomycetota</taxon>
        <taxon>Actinomycetes</taxon>
        <taxon>Kitasatosporales</taxon>
        <taxon>Streptomycetaceae</taxon>
        <taxon>Streptomyces</taxon>
    </lineage>
</organism>
<sequence length="169" mass="19461">MTISESATETPVEQEFSKPAGPEKIHDLDFLLGDFRIEWTNYTSDPATTGVATWNTESTFGGHAYEMTQRVDEHDVNGRFIVQWVESESAFSGYYYDDWANRTLLTSEGWKDGFFSFTGTCVGFGKTFQLKEQYEIVDADHYVKRGFVKFDENEETEWIPADEIHAYRA</sequence>
<evidence type="ECO:0000256" key="1">
    <source>
        <dbReference type="SAM" id="MobiDB-lite"/>
    </source>
</evidence>
<protein>
    <submittedName>
        <fullName evidence="2">Uncharacterized protein</fullName>
    </submittedName>
</protein>